<evidence type="ECO:0000313" key="3">
    <source>
        <dbReference type="Proteomes" id="UP000030832"/>
    </source>
</evidence>
<comment type="caution">
    <text evidence="2">The sequence shown here is derived from an EMBL/GenBank/DDBJ whole genome shotgun (WGS) entry which is preliminary data.</text>
</comment>
<sequence length="89" mass="10259">MIITIYFLFVNFLAFVIMGMDKAKAKNRQRRVPEKTLFCLAFIGGSVGIYAGMKRFRHKTRHKNFVYGIPIIILTQISVLVFILFKVSA</sequence>
<feature type="transmembrane region" description="Helical" evidence="1">
    <location>
        <begin position="65"/>
        <end position="85"/>
    </location>
</feature>
<keyword evidence="1" id="KW-0812">Transmembrane</keyword>
<keyword evidence="1" id="KW-1133">Transmembrane helix</keyword>
<dbReference type="eggNOG" id="COG3326">
    <property type="taxonomic scope" value="Bacteria"/>
</dbReference>
<evidence type="ECO:0000313" key="2">
    <source>
        <dbReference type="EMBL" id="KHF41026.1"/>
    </source>
</evidence>
<reference evidence="2 3" key="1">
    <citation type="submission" date="2014-09" db="EMBL/GenBank/DDBJ databases">
        <title>Genome sequencing and annotation of Bacillus Okhensis strain Kh10-101T.</title>
        <authorList>
            <person name="Prakash J.S."/>
        </authorList>
    </citation>
    <scope>NUCLEOTIDE SEQUENCE [LARGE SCALE GENOMIC DNA]</scope>
    <source>
        <strain evidence="3">Kh10-101T</strain>
    </source>
</reference>
<keyword evidence="3" id="KW-1185">Reference proteome</keyword>
<dbReference type="OrthoDB" id="1698854at2"/>
<name>A0A0B0IMW8_9BACI</name>
<keyword evidence="1" id="KW-0472">Membrane</keyword>
<proteinExistence type="predicted"/>
<dbReference type="Pfam" id="PF06961">
    <property type="entry name" value="DUF1294"/>
    <property type="match status" value="1"/>
</dbReference>
<dbReference type="RefSeq" id="WP_034627104.1">
    <property type="nucleotide sequence ID" value="NZ_JRJU01000005.1"/>
</dbReference>
<dbReference type="Proteomes" id="UP000030832">
    <property type="component" value="Unassembled WGS sequence"/>
</dbReference>
<protein>
    <submittedName>
        <fullName evidence="2">Membrane protein</fullName>
    </submittedName>
</protein>
<accession>A0A0B0IMW8</accession>
<gene>
    <name evidence="2" type="ORF">LQ50_06470</name>
</gene>
<organism evidence="2 3">
    <name type="scientific">Halalkalibacter okhensis</name>
    <dbReference type="NCBI Taxonomy" id="333138"/>
    <lineage>
        <taxon>Bacteria</taxon>
        <taxon>Bacillati</taxon>
        <taxon>Bacillota</taxon>
        <taxon>Bacilli</taxon>
        <taxon>Bacillales</taxon>
        <taxon>Bacillaceae</taxon>
        <taxon>Halalkalibacter</taxon>
    </lineage>
</organism>
<dbReference type="AlphaFoldDB" id="A0A0B0IMW8"/>
<dbReference type="EMBL" id="JRJU01000005">
    <property type="protein sequence ID" value="KHF41026.1"/>
    <property type="molecule type" value="Genomic_DNA"/>
</dbReference>
<dbReference type="InterPro" id="IPR010718">
    <property type="entry name" value="DUF1294"/>
</dbReference>
<feature type="transmembrane region" description="Helical" evidence="1">
    <location>
        <begin position="35"/>
        <end position="53"/>
    </location>
</feature>
<dbReference type="STRING" id="333138.LQ50_06470"/>
<feature type="transmembrane region" description="Helical" evidence="1">
    <location>
        <begin position="6"/>
        <end position="23"/>
    </location>
</feature>
<evidence type="ECO:0000256" key="1">
    <source>
        <dbReference type="SAM" id="Phobius"/>
    </source>
</evidence>